<sequence length="56" mass="6505">MNGVPIRRPGFDPDRQLRLDEKKKANILSTSTQYLSLSKNYFPLFKKILILLPIIC</sequence>
<dbReference type="AlphaFoldDB" id="A0AAV6LMV8"/>
<reference evidence="1" key="1">
    <citation type="submission" date="2020-08" db="EMBL/GenBank/DDBJ databases">
        <title>Plant Genome Project.</title>
        <authorList>
            <person name="Zhang R.-G."/>
        </authorList>
    </citation>
    <scope>NUCLEOTIDE SEQUENCE</scope>
    <source>
        <strain evidence="1">WSP0</strain>
        <tissue evidence="1">Leaf</tissue>
    </source>
</reference>
<dbReference type="EMBL" id="JACTNZ010000001">
    <property type="protein sequence ID" value="KAG5566045.1"/>
    <property type="molecule type" value="Genomic_DNA"/>
</dbReference>
<evidence type="ECO:0000313" key="2">
    <source>
        <dbReference type="Proteomes" id="UP000823749"/>
    </source>
</evidence>
<gene>
    <name evidence="1" type="ORF">RHGRI_001842</name>
</gene>
<comment type="caution">
    <text evidence="1">The sequence shown here is derived from an EMBL/GenBank/DDBJ whole genome shotgun (WGS) entry which is preliminary data.</text>
</comment>
<dbReference type="Proteomes" id="UP000823749">
    <property type="component" value="Chromosome 1"/>
</dbReference>
<evidence type="ECO:0000313" key="1">
    <source>
        <dbReference type="EMBL" id="KAG5566045.1"/>
    </source>
</evidence>
<name>A0AAV6LMV8_9ERIC</name>
<accession>A0AAV6LMV8</accession>
<organism evidence="1 2">
    <name type="scientific">Rhododendron griersonianum</name>
    <dbReference type="NCBI Taxonomy" id="479676"/>
    <lineage>
        <taxon>Eukaryota</taxon>
        <taxon>Viridiplantae</taxon>
        <taxon>Streptophyta</taxon>
        <taxon>Embryophyta</taxon>
        <taxon>Tracheophyta</taxon>
        <taxon>Spermatophyta</taxon>
        <taxon>Magnoliopsida</taxon>
        <taxon>eudicotyledons</taxon>
        <taxon>Gunneridae</taxon>
        <taxon>Pentapetalae</taxon>
        <taxon>asterids</taxon>
        <taxon>Ericales</taxon>
        <taxon>Ericaceae</taxon>
        <taxon>Ericoideae</taxon>
        <taxon>Rhodoreae</taxon>
        <taxon>Rhododendron</taxon>
    </lineage>
</organism>
<protein>
    <submittedName>
        <fullName evidence="1">Uncharacterized protein</fullName>
    </submittedName>
</protein>
<keyword evidence="2" id="KW-1185">Reference proteome</keyword>
<proteinExistence type="predicted"/>